<gene>
    <name evidence="3" type="ORF">ACFFU9_10960</name>
</gene>
<dbReference type="Pfam" id="PF08547">
    <property type="entry name" value="CIA30"/>
    <property type="match status" value="1"/>
</dbReference>
<dbReference type="InterPro" id="IPR039131">
    <property type="entry name" value="NDUFAF1"/>
</dbReference>
<keyword evidence="4" id="KW-1185">Reference proteome</keyword>
<proteinExistence type="inferred from homology"/>
<organism evidence="3 4">
    <name type="scientific">Mariniflexile ostreae</name>
    <dbReference type="NCBI Taxonomy" id="1520892"/>
    <lineage>
        <taxon>Bacteria</taxon>
        <taxon>Pseudomonadati</taxon>
        <taxon>Bacteroidota</taxon>
        <taxon>Flavobacteriia</taxon>
        <taxon>Flavobacteriales</taxon>
        <taxon>Flavobacteriaceae</taxon>
        <taxon>Mariniflexile</taxon>
    </lineage>
</organism>
<feature type="domain" description="NADH:ubiquinone oxidoreductase intermediate-associated protein 30" evidence="2">
    <location>
        <begin position="4"/>
        <end position="154"/>
    </location>
</feature>
<dbReference type="PANTHER" id="PTHR13194:SF19">
    <property type="entry name" value="NAD(P)-BINDING ROSSMANN-FOLD SUPERFAMILY PROTEIN"/>
    <property type="match status" value="1"/>
</dbReference>
<evidence type="ECO:0000256" key="1">
    <source>
        <dbReference type="ARBA" id="ARBA00007884"/>
    </source>
</evidence>
<protein>
    <submittedName>
        <fullName evidence="3">CIA30 family protein</fullName>
    </submittedName>
</protein>
<evidence type="ECO:0000313" key="3">
    <source>
        <dbReference type="EMBL" id="MFB9057259.1"/>
    </source>
</evidence>
<evidence type="ECO:0000259" key="2">
    <source>
        <dbReference type="Pfam" id="PF08547"/>
    </source>
</evidence>
<evidence type="ECO:0000313" key="4">
    <source>
        <dbReference type="Proteomes" id="UP001589585"/>
    </source>
</evidence>
<dbReference type="InterPro" id="IPR008979">
    <property type="entry name" value="Galactose-bd-like_sf"/>
</dbReference>
<name>A0ABV5FD14_9FLAO</name>
<reference evidence="3 4" key="1">
    <citation type="submission" date="2024-09" db="EMBL/GenBank/DDBJ databases">
        <authorList>
            <person name="Sun Q."/>
            <person name="Mori K."/>
        </authorList>
    </citation>
    <scope>NUCLEOTIDE SEQUENCE [LARGE SCALE GENOMIC DNA]</scope>
    <source>
        <strain evidence="3 4">CECT 8622</strain>
    </source>
</reference>
<dbReference type="EMBL" id="JBHMFC010000066">
    <property type="protein sequence ID" value="MFB9057259.1"/>
    <property type="molecule type" value="Genomic_DNA"/>
</dbReference>
<dbReference type="PANTHER" id="PTHR13194">
    <property type="entry name" value="COMPLEX I INTERMEDIATE-ASSOCIATED PROTEIN 30"/>
    <property type="match status" value="1"/>
</dbReference>
<dbReference type="RefSeq" id="WP_379861483.1">
    <property type="nucleotide sequence ID" value="NZ_JBHMFC010000066.1"/>
</dbReference>
<dbReference type="InterPro" id="IPR013857">
    <property type="entry name" value="NADH-UbQ_OxRdtase-assoc_prot30"/>
</dbReference>
<sequence>MILFDFNSNSNITKWNIINDAVMGGCSKGEFYINPAGCGVFEGQVSLENNGGFSLLQYKFNTILAVTFSQVRIKLKGDGKPYQFRIKTNRNDPHSYNALVQTTGDWQTLEIPFNTLYPAFRGKRLNTENYPGKQLETIGFLIGNKKAEVFKLEIDYIVLE</sequence>
<dbReference type="SUPFAM" id="SSF49785">
    <property type="entry name" value="Galactose-binding domain-like"/>
    <property type="match status" value="1"/>
</dbReference>
<comment type="similarity">
    <text evidence="1">Belongs to the CIA30 family.</text>
</comment>
<accession>A0ABV5FD14</accession>
<dbReference type="Proteomes" id="UP001589585">
    <property type="component" value="Unassembled WGS sequence"/>
</dbReference>
<comment type="caution">
    <text evidence="3">The sequence shown here is derived from an EMBL/GenBank/DDBJ whole genome shotgun (WGS) entry which is preliminary data.</text>
</comment>